<feature type="binding site" evidence="5">
    <location>
        <begin position="57"/>
        <end position="59"/>
    </location>
    <ligand>
        <name>AMP</name>
        <dbReference type="ChEBI" id="CHEBI:456215"/>
    </ligand>
</feature>
<dbReference type="PANTHER" id="PTHR23359">
    <property type="entry name" value="NUCLEOTIDE KINASE"/>
    <property type="match status" value="1"/>
</dbReference>
<dbReference type="SUPFAM" id="SSF52540">
    <property type="entry name" value="P-loop containing nucleoside triphosphate hydrolases"/>
    <property type="match status" value="1"/>
</dbReference>
<dbReference type="PROSITE" id="PS00113">
    <property type="entry name" value="ADENYLATE_KINASE"/>
    <property type="match status" value="1"/>
</dbReference>
<dbReference type="InterPro" id="IPR000850">
    <property type="entry name" value="Adenylat/UMP-CMP_kin"/>
</dbReference>
<keyword evidence="5" id="KW-0963">Cytoplasm</keyword>
<evidence type="ECO:0000256" key="2">
    <source>
        <dbReference type="ARBA" id="ARBA00022727"/>
    </source>
</evidence>
<feature type="binding site" evidence="5">
    <location>
        <position position="178"/>
    </location>
    <ligand>
        <name>ATP</name>
        <dbReference type="ChEBI" id="CHEBI:30616"/>
    </ligand>
</feature>
<dbReference type="Proteomes" id="UP001560685">
    <property type="component" value="Unassembled WGS sequence"/>
</dbReference>
<dbReference type="InterPro" id="IPR027417">
    <property type="entry name" value="P-loop_NTPase"/>
</dbReference>
<evidence type="ECO:0000256" key="1">
    <source>
        <dbReference type="ARBA" id="ARBA00022679"/>
    </source>
</evidence>
<keyword evidence="9" id="KW-1185">Reference proteome</keyword>
<keyword evidence="4 5" id="KW-0418">Kinase</keyword>
<dbReference type="EMBL" id="JBEHZE010000001">
    <property type="protein sequence ID" value="MEX6634012.1"/>
    <property type="molecule type" value="Genomic_DNA"/>
</dbReference>
<comment type="function">
    <text evidence="5">Catalyzes the reversible transfer of the terminal phosphate group between ATP and AMP. Plays an important role in cellular energy homeostasis and in adenine nucleotide metabolism.</text>
</comment>
<dbReference type="Gene3D" id="3.40.50.300">
    <property type="entry name" value="P-loop containing nucleotide triphosphate hydrolases"/>
    <property type="match status" value="1"/>
</dbReference>
<feature type="binding site" evidence="5">
    <location>
        <position position="150"/>
    </location>
    <ligand>
        <name>AMP</name>
        <dbReference type="ChEBI" id="CHEBI:456215"/>
    </ligand>
</feature>
<comment type="caution">
    <text evidence="8">The sequence shown here is derived from an EMBL/GenBank/DDBJ whole genome shotgun (WGS) entry which is preliminary data.</text>
</comment>
<dbReference type="RefSeq" id="WP_369314006.1">
    <property type="nucleotide sequence ID" value="NZ_JBEHZE010000001.1"/>
</dbReference>
<dbReference type="NCBIfam" id="NF001381">
    <property type="entry name" value="PRK00279.1-3"/>
    <property type="match status" value="1"/>
</dbReference>
<evidence type="ECO:0000256" key="4">
    <source>
        <dbReference type="ARBA" id="ARBA00022777"/>
    </source>
</evidence>
<feature type="region of interest" description="NMP" evidence="5">
    <location>
        <begin position="30"/>
        <end position="59"/>
    </location>
</feature>
<feature type="binding site" evidence="5">
    <location>
        <position position="31"/>
    </location>
    <ligand>
        <name>AMP</name>
        <dbReference type="ChEBI" id="CHEBI:456215"/>
    </ligand>
</feature>
<proteinExistence type="inferred from homology"/>
<dbReference type="PRINTS" id="PR00094">
    <property type="entry name" value="ADENYLTKNASE"/>
</dbReference>
<organism evidence="8 9">
    <name type="scientific">Hyphococcus lacteus</name>
    <dbReference type="NCBI Taxonomy" id="3143536"/>
    <lineage>
        <taxon>Bacteria</taxon>
        <taxon>Pseudomonadati</taxon>
        <taxon>Pseudomonadota</taxon>
        <taxon>Alphaproteobacteria</taxon>
        <taxon>Parvularculales</taxon>
        <taxon>Parvularculaceae</taxon>
        <taxon>Hyphococcus</taxon>
    </lineage>
</organism>
<feature type="binding site" evidence="5">
    <location>
        <position position="139"/>
    </location>
    <ligand>
        <name>AMP</name>
        <dbReference type="ChEBI" id="CHEBI:456215"/>
    </ligand>
</feature>
<dbReference type="EC" id="2.7.4.3" evidence="5 7"/>
<accession>A0ABV3Z5C1</accession>
<feature type="binding site" evidence="5">
    <location>
        <begin position="85"/>
        <end position="88"/>
    </location>
    <ligand>
        <name>AMP</name>
        <dbReference type="ChEBI" id="CHEBI:456215"/>
    </ligand>
</feature>
<comment type="caution">
    <text evidence="5">Lacks conserved residue(s) required for the propagation of feature annotation.</text>
</comment>
<evidence type="ECO:0000256" key="6">
    <source>
        <dbReference type="RuleBase" id="RU003330"/>
    </source>
</evidence>
<evidence type="ECO:0000256" key="3">
    <source>
        <dbReference type="ARBA" id="ARBA00022741"/>
    </source>
</evidence>
<name>A0ABV3Z5C1_9PROT</name>
<keyword evidence="2 5" id="KW-0545">Nucleotide biosynthesis</keyword>
<comment type="pathway">
    <text evidence="5">Purine metabolism; AMP biosynthesis via salvage pathway; AMP from ADP: step 1/1.</text>
</comment>
<dbReference type="InterPro" id="IPR033690">
    <property type="entry name" value="Adenylat_kinase_CS"/>
</dbReference>
<reference evidence="8 9" key="1">
    <citation type="submission" date="2024-05" db="EMBL/GenBank/DDBJ databases">
        <title>Three bacterial strains, DH-69, EH-24, and ECK-19 isolated from coastal sediments.</title>
        <authorList>
            <person name="Ye Y.-Q."/>
            <person name="Du Z.-J."/>
        </authorList>
    </citation>
    <scope>NUCLEOTIDE SEQUENCE [LARGE SCALE GENOMIC DNA]</scope>
    <source>
        <strain evidence="8 9">ECK-19</strain>
    </source>
</reference>
<evidence type="ECO:0000313" key="8">
    <source>
        <dbReference type="EMBL" id="MEX6634012.1"/>
    </source>
</evidence>
<feature type="binding site" evidence="5">
    <location>
        <begin position="10"/>
        <end position="15"/>
    </location>
    <ligand>
        <name>ATP</name>
        <dbReference type="ChEBI" id="CHEBI:30616"/>
    </ligand>
</feature>
<dbReference type="Pfam" id="PF00406">
    <property type="entry name" value="ADK"/>
    <property type="match status" value="1"/>
</dbReference>
<feature type="binding site" evidence="5">
    <location>
        <position position="36"/>
    </location>
    <ligand>
        <name>AMP</name>
        <dbReference type="ChEBI" id="CHEBI:456215"/>
    </ligand>
</feature>
<keyword evidence="1 5" id="KW-0808">Transferase</keyword>
<dbReference type="NCBIfam" id="NF011105">
    <property type="entry name" value="PRK14532.1"/>
    <property type="match status" value="1"/>
</dbReference>
<evidence type="ECO:0000256" key="7">
    <source>
        <dbReference type="RuleBase" id="RU003331"/>
    </source>
</evidence>
<sequence>MIVIFLGPPGAGKGTQAKHIVERYGVPQLSTGDMLRSAVKAETEVGLKAKAVMDAGNLVSDEIVAAIIEERIEADDCAKGFLLDGFPRTIRQAEMLDSILTKKERTVDVVIELQVDEGALIERLRTRIEETKARGETPRADDNEETFAKRLGVYRDETAPLIPFYADQGKLRSIDGMAPVKTVSAEIEAILDPISTAK</sequence>
<feature type="binding site" evidence="5">
    <location>
        <position position="134"/>
    </location>
    <ligand>
        <name>ATP</name>
        <dbReference type="ChEBI" id="CHEBI:30616"/>
    </ligand>
</feature>
<dbReference type="NCBIfam" id="NF011104">
    <property type="entry name" value="PRK14531.1"/>
    <property type="match status" value="1"/>
</dbReference>
<dbReference type="HAMAP" id="MF_00235">
    <property type="entry name" value="Adenylate_kinase_Adk"/>
    <property type="match status" value="1"/>
</dbReference>
<dbReference type="NCBIfam" id="TIGR01351">
    <property type="entry name" value="adk"/>
    <property type="match status" value="1"/>
</dbReference>
<dbReference type="CDD" id="cd01428">
    <property type="entry name" value="ADK"/>
    <property type="match status" value="1"/>
</dbReference>
<evidence type="ECO:0000313" key="9">
    <source>
        <dbReference type="Proteomes" id="UP001560685"/>
    </source>
</evidence>
<comment type="domain">
    <text evidence="5">Consists of three domains, a large central CORE domain and two small peripheral domains, NMPbind and LID, which undergo movements during catalysis. The LID domain closes over the site of phosphoryl transfer upon ATP binding. Assembling and dissambling the active center during each catalytic cycle provides an effective means to prevent ATP hydrolysis.</text>
</comment>
<comment type="similarity">
    <text evidence="5 6">Belongs to the adenylate kinase family.</text>
</comment>
<dbReference type="NCBIfam" id="NF011100">
    <property type="entry name" value="PRK14527.1"/>
    <property type="match status" value="1"/>
</dbReference>
<keyword evidence="3 5" id="KW-0547">Nucleotide-binding</keyword>
<dbReference type="NCBIfam" id="NF011101">
    <property type="entry name" value="PRK14528.1"/>
    <property type="match status" value="1"/>
</dbReference>
<keyword evidence="5 7" id="KW-0067">ATP-binding</keyword>
<dbReference type="InterPro" id="IPR006259">
    <property type="entry name" value="Adenyl_kin_sub"/>
</dbReference>
<comment type="subunit">
    <text evidence="5 7">Monomer.</text>
</comment>
<feature type="binding site" evidence="5">
    <location>
        <position position="92"/>
    </location>
    <ligand>
        <name>AMP</name>
        <dbReference type="ChEBI" id="CHEBI:456215"/>
    </ligand>
</feature>
<gene>
    <name evidence="5" type="primary">adk</name>
    <name evidence="8" type="ORF">ABFZ84_10665</name>
</gene>
<protein>
    <recommendedName>
        <fullName evidence="5 7">Adenylate kinase</fullName>
        <shortName evidence="5">AK</shortName>
        <ecNumber evidence="5 7">2.7.4.3</ecNumber>
    </recommendedName>
    <alternativeName>
        <fullName evidence="5">ATP-AMP transphosphorylase</fullName>
    </alternativeName>
    <alternativeName>
        <fullName evidence="5">ATP:AMP phosphotransferase</fullName>
    </alternativeName>
    <alternativeName>
        <fullName evidence="5">Adenylate monophosphate kinase</fullName>
    </alternativeName>
</protein>
<dbReference type="GO" id="GO:0004017">
    <property type="term" value="F:AMP kinase activity"/>
    <property type="evidence" value="ECO:0007669"/>
    <property type="project" value="UniProtKB-EC"/>
</dbReference>
<comment type="catalytic activity">
    <reaction evidence="5 7">
        <text>AMP + ATP = 2 ADP</text>
        <dbReference type="Rhea" id="RHEA:12973"/>
        <dbReference type="ChEBI" id="CHEBI:30616"/>
        <dbReference type="ChEBI" id="CHEBI:456215"/>
        <dbReference type="ChEBI" id="CHEBI:456216"/>
        <dbReference type="EC" id="2.7.4.3"/>
    </reaction>
</comment>
<comment type="subcellular location">
    <subcellularLocation>
        <location evidence="5 7">Cytoplasm</location>
    </subcellularLocation>
</comment>
<evidence type="ECO:0000256" key="5">
    <source>
        <dbReference type="HAMAP-Rule" id="MF_00235"/>
    </source>
</evidence>